<dbReference type="GO" id="GO:0005789">
    <property type="term" value="C:endoplasmic reticulum membrane"/>
    <property type="evidence" value="ECO:0007669"/>
    <property type="project" value="UniProtKB-SubCell"/>
</dbReference>
<keyword evidence="5" id="KW-0489">Methyltransferase</keyword>
<dbReference type="GO" id="GO:0004671">
    <property type="term" value="F:protein C-terminal S-isoprenylcysteine carboxyl O-methyltransferase activity"/>
    <property type="evidence" value="ECO:0007669"/>
    <property type="project" value="UniProtKB-EC"/>
</dbReference>
<evidence type="ECO:0000256" key="2">
    <source>
        <dbReference type="ARBA" id="ARBA00022692"/>
    </source>
</evidence>
<dbReference type="EC" id="2.1.1.100" evidence="5"/>
<gene>
    <name evidence="6" type="ORF">A0H81_10657</name>
</gene>
<dbReference type="Gene3D" id="1.20.120.1630">
    <property type="match status" value="1"/>
</dbReference>
<evidence type="ECO:0000256" key="4">
    <source>
        <dbReference type="ARBA" id="ARBA00023136"/>
    </source>
</evidence>
<dbReference type="OrthoDB" id="422086at2759"/>
<protein>
    <recommendedName>
        <fullName evidence="5">Protein-S-isoprenylcysteine O-methyltransferase</fullName>
        <ecNumber evidence="5">2.1.1.100</ecNumber>
    </recommendedName>
</protein>
<comment type="subcellular location">
    <subcellularLocation>
        <location evidence="5">Endoplasmic reticulum membrane</location>
        <topology evidence="5">Multi-pass membrane protein</topology>
    </subcellularLocation>
    <subcellularLocation>
        <location evidence="1">Membrane</location>
        <topology evidence="1">Multi-pass membrane protein</topology>
    </subcellularLocation>
</comment>
<evidence type="ECO:0000313" key="7">
    <source>
        <dbReference type="Proteomes" id="UP000092993"/>
    </source>
</evidence>
<dbReference type="EMBL" id="LUGG01000017">
    <property type="protein sequence ID" value="OBZ69403.1"/>
    <property type="molecule type" value="Genomic_DNA"/>
</dbReference>
<keyword evidence="4" id="KW-0472">Membrane</keyword>
<comment type="catalytic activity">
    <reaction evidence="5">
        <text>[protein]-C-terminal S-[(2E,6E)-farnesyl]-L-cysteine + S-adenosyl-L-methionine = [protein]-C-terminal S-[(2E,6E)-farnesyl]-L-cysteine methyl ester + S-adenosyl-L-homocysteine</text>
        <dbReference type="Rhea" id="RHEA:21672"/>
        <dbReference type="Rhea" id="RHEA-COMP:12125"/>
        <dbReference type="Rhea" id="RHEA-COMP:12126"/>
        <dbReference type="ChEBI" id="CHEBI:57856"/>
        <dbReference type="ChEBI" id="CHEBI:59789"/>
        <dbReference type="ChEBI" id="CHEBI:90510"/>
        <dbReference type="ChEBI" id="CHEBI:90511"/>
        <dbReference type="EC" id="2.1.1.100"/>
    </reaction>
</comment>
<reference evidence="6 7" key="1">
    <citation type="submission" date="2016-03" db="EMBL/GenBank/DDBJ databases">
        <title>Whole genome sequencing of Grifola frondosa 9006-11.</title>
        <authorList>
            <person name="Min B."/>
            <person name="Park H."/>
            <person name="Kim J.-G."/>
            <person name="Cho H."/>
            <person name="Oh Y.-L."/>
            <person name="Kong W.-S."/>
            <person name="Choi I.-G."/>
        </authorList>
    </citation>
    <scope>NUCLEOTIDE SEQUENCE [LARGE SCALE GENOMIC DNA]</scope>
    <source>
        <strain evidence="6 7">9006-11</strain>
    </source>
</reference>
<keyword evidence="5" id="KW-0949">S-adenosyl-L-methionine</keyword>
<keyword evidence="2" id="KW-0812">Transmembrane</keyword>
<comment type="caution">
    <text evidence="6">The sequence shown here is derived from an EMBL/GenBank/DDBJ whole genome shotgun (WGS) entry which is preliminary data.</text>
</comment>
<sequence length="524" mass="59156">MVLRIQKCSPREEEGFVYARTERHIRQAGGWQLVATEMKPHSDMDVKHGEGGSHACSIIFAEVLLAFCGTSCRGSSLPLHGCPNFNDVDGFRKACIEKELLDVVDPQPRSNPRDSAYRPPTDDQLDGVFVVYANAFLGRFALSLLDTGCNAMLTIICVKVEYLPTHPQQAQRKYTNHPMDLSVRSQFIAPPPSRIEILQETIITHDAVGEFDTNTDTTLEAAADIPIDSRHPRQTAVIAFSAAYFEHLRGTSFQPSPSEIETVKFAKVEKKSNRLVFPLWTLNHEICRHFHMFSRGCYYTMRDLPFFPGIRLHSSSLPRHFLLQHSHIAHLPRRLGSARHKHVPRVTCYRYLGHFFTFELALRADHRLVTSGSYSIVRHSSYSAVLVVAVGIVMLHLSPGSCWDAFGVWRCVWGFVRAWVDKRVDHVRGGHRGEDDCGRQGAEGGIWKGVGGMGKINAVQTTSENLLRPDSIETYKFILRALEFILLVASRMWMALCRRGRLLCLQLTLNILLSFDQTLTLCTL</sequence>
<evidence type="ECO:0000256" key="3">
    <source>
        <dbReference type="ARBA" id="ARBA00022989"/>
    </source>
</evidence>
<dbReference type="GO" id="GO:0032259">
    <property type="term" value="P:methylation"/>
    <property type="evidence" value="ECO:0007669"/>
    <property type="project" value="UniProtKB-KW"/>
</dbReference>
<evidence type="ECO:0000256" key="5">
    <source>
        <dbReference type="RuleBase" id="RU362022"/>
    </source>
</evidence>
<dbReference type="Proteomes" id="UP000092993">
    <property type="component" value="Unassembled WGS sequence"/>
</dbReference>
<name>A0A1C7LXG5_GRIFR</name>
<accession>A0A1C7LXG5</accession>
<dbReference type="AlphaFoldDB" id="A0A1C7LXG5"/>
<dbReference type="InterPro" id="IPR007269">
    <property type="entry name" value="ICMT_MeTrfase"/>
</dbReference>
<evidence type="ECO:0000256" key="1">
    <source>
        <dbReference type="ARBA" id="ARBA00004141"/>
    </source>
</evidence>
<evidence type="ECO:0000313" key="6">
    <source>
        <dbReference type="EMBL" id="OBZ69403.1"/>
    </source>
</evidence>
<comment type="similarity">
    <text evidence="5">Belongs to the class VI-like SAM-binding methyltransferase superfamily. Isoprenylcysteine carboxyl methyltransferase family.</text>
</comment>
<keyword evidence="5" id="KW-0256">Endoplasmic reticulum</keyword>
<keyword evidence="3" id="KW-1133">Transmembrane helix</keyword>
<organism evidence="6 7">
    <name type="scientific">Grifola frondosa</name>
    <name type="common">Maitake</name>
    <name type="synonym">Polyporus frondosus</name>
    <dbReference type="NCBI Taxonomy" id="5627"/>
    <lineage>
        <taxon>Eukaryota</taxon>
        <taxon>Fungi</taxon>
        <taxon>Dikarya</taxon>
        <taxon>Basidiomycota</taxon>
        <taxon>Agaricomycotina</taxon>
        <taxon>Agaricomycetes</taxon>
        <taxon>Polyporales</taxon>
        <taxon>Grifolaceae</taxon>
        <taxon>Grifola</taxon>
    </lineage>
</organism>
<dbReference type="STRING" id="5627.A0A1C7LXG5"/>
<keyword evidence="5" id="KW-0808">Transferase</keyword>
<keyword evidence="7" id="KW-1185">Reference proteome</keyword>
<dbReference type="Pfam" id="PF04140">
    <property type="entry name" value="ICMT"/>
    <property type="match status" value="1"/>
</dbReference>
<proteinExistence type="inferred from homology"/>